<dbReference type="Proteomes" id="UP000422232">
    <property type="component" value="Plasmid unnamed2"/>
</dbReference>
<proteinExistence type="predicted"/>
<protein>
    <submittedName>
        <fullName evidence="1">Uncharacterized protein</fullName>
    </submittedName>
</protein>
<accession>A0A9Q6PUD1</accession>
<gene>
    <name evidence="1" type="ORF">Psal009_03696</name>
</gene>
<sequence>MKIRIDEVPKEKKEKHSLSDNKIIKDLEELKSLINKINFIANKSVKK</sequence>
<keyword evidence="1" id="KW-0614">Plasmid</keyword>
<organism evidence="1 2">
    <name type="scientific">Piscirickettsia salmonis</name>
    <dbReference type="NCBI Taxonomy" id="1238"/>
    <lineage>
        <taxon>Bacteria</taxon>
        <taxon>Pseudomonadati</taxon>
        <taxon>Pseudomonadota</taxon>
        <taxon>Gammaproteobacteria</taxon>
        <taxon>Thiotrichales</taxon>
        <taxon>Piscirickettsiaceae</taxon>
        <taxon>Piscirickettsia</taxon>
    </lineage>
</organism>
<evidence type="ECO:0000313" key="1">
    <source>
        <dbReference type="EMBL" id="QGO07737.1"/>
    </source>
</evidence>
<reference evidence="1 2" key="1">
    <citation type="submission" date="2019-04" db="EMBL/GenBank/DDBJ databases">
        <title>Complete genome sequencing of Piscirickettsia salmonis strain Psal-009.</title>
        <authorList>
            <person name="Schober I."/>
            <person name="Bunk B."/>
            <person name="Sproer C."/>
            <person name="Carril G.P."/>
            <person name="Riedel T."/>
            <person name="Flores-Herrera P.A."/>
            <person name="Nourdin-Galindo G."/>
            <person name="Marshall S.H."/>
            <person name="Overmann J."/>
        </authorList>
    </citation>
    <scope>NUCLEOTIDE SEQUENCE [LARGE SCALE GENOMIC DNA]</scope>
    <source>
        <strain evidence="1 2">Psal-009</strain>
        <plasmid evidence="1 2">unnamed2</plasmid>
    </source>
</reference>
<name>A0A9Q6PUD1_PISSA</name>
<geneLocation type="plasmid" evidence="1 2">
    <name>unnamed2</name>
</geneLocation>
<dbReference type="RefSeq" id="WP_155047030.1">
    <property type="nucleotide sequence ID" value="NZ_CP012417.1"/>
</dbReference>
<dbReference type="EMBL" id="CP038910">
    <property type="protein sequence ID" value="QGO07737.1"/>
    <property type="molecule type" value="Genomic_DNA"/>
</dbReference>
<keyword evidence="2" id="KW-1185">Reference proteome</keyword>
<evidence type="ECO:0000313" key="2">
    <source>
        <dbReference type="Proteomes" id="UP000422232"/>
    </source>
</evidence>
<dbReference type="AlphaFoldDB" id="A0A9Q6PUD1"/>